<dbReference type="EMBL" id="CAJOBZ010000061">
    <property type="protein sequence ID" value="CAF4924052.1"/>
    <property type="molecule type" value="Genomic_DNA"/>
</dbReference>
<sequence length="238" mass="26126">MSVTLSNIYVKKNFPMKREFEDFNEDKDAEAFSDENESSDVENSNDNANTALDYSENTLSLNPVADYIKKEFLPDFDFNPFRNQNIFKDGFQNARTPFLLPSQLYKSFLATLGKRRRNVTDCYSLYSRNMLFSNGFGFEVSDDENGDRTADSPDEKAGASSAFVWSGGGVTGGGGQEQQQQTSVPTGTSGGGGAQGLVHWMSVMAEHMGGGHDPSHYALPPWNNGAVDVSTIVLLKIP</sequence>
<comment type="caution">
    <text evidence="2">The sequence shown here is derived from an EMBL/GenBank/DDBJ whole genome shotgun (WGS) entry which is preliminary data.</text>
</comment>
<dbReference type="OrthoDB" id="6731876at2759"/>
<proteinExistence type="predicted"/>
<accession>A0A821WFY2</accession>
<gene>
    <name evidence="2" type="ORF">PMACD_LOCUS13295</name>
</gene>
<evidence type="ECO:0000313" key="3">
    <source>
        <dbReference type="Proteomes" id="UP000663880"/>
    </source>
</evidence>
<dbReference type="AlphaFoldDB" id="A0A821WFY2"/>
<name>A0A821WFY2_9NEOP</name>
<feature type="region of interest" description="Disordered" evidence="1">
    <location>
        <begin position="168"/>
        <end position="191"/>
    </location>
</feature>
<feature type="region of interest" description="Disordered" evidence="1">
    <location>
        <begin position="29"/>
        <end position="49"/>
    </location>
</feature>
<dbReference type="Proteomes" id="UP000663880">
    <property type="component" value="Unassembled WGS sequence"/>
</dbReference>
<keyword evidence="3" id="KW-1185">Reference proteome</keyword>
<reference evidence="2" key="1">
    <citation type="submission" date="2021-02" db="EMBL/GenBank/DDBJ databases">
        <authorList>
            <person name="Steward A R."/>
        </authorList>
    </citation>
    <scope>NUCLEOTIDE SEQUENCE</scope>
</reference>
<organism evidence="2 3">
    <name type="scientific">Pieris macdunnoughi</name>
    <dbReference type="NCBI Taxonomy" id="345717"/>
    <lineage>
        <taxon>Eukaryota</taxon>
        <taxon>Metazoa</taxon>
        <taxon>Ecdysozoa</taxon>
        <taxon>Arthropoda</taxon>
        <taxon>Hexapoda</taxon>
        <taxon>Insecta</taxon>
        <taxon>Pterygota</taxon>
        <taxon>Neoptera</taxon>
        <taxon>Endopterygota</taxon>
        <taxon>Lepidoptera</taxon>
        <taxon>Glossata</taxon>
        <taxon>Ditrysia</taxon>
        <taxon>Papilionoidea</taxon>
        <taxon>Pieridae</taxon>
        <taxon>Pierinae</taxon>
        <taxon>Pieris</taxon>
    </lineage>
</organism>
<feature type="compositionally biased region" description="Acidic residues" evidence="1">
    <location>
        <begin position="29"/>
        <end position="40"/>
    </location>
</feature>
<evidence type="ECO:0000313" key="2">
    <source>
        <dbReference type="EMBL" id="CAF4924052.1"/>
    </source>
</evidence>
<protein>
    <submittedName>
        <fullName evidence="2">Uncharacterized protein</fullName>
    </submittedName>
</protein>
<feature type="compositionally biased region" description="Low complexity" evidence="1">
    <location>
        <begin position="177"/>
        <end position="187"/>
    </location>
</feature>
<evidence type="ECO:0000256" key="1">
    <source>
        <dbReference type="SAM" id="MobiDB-lite"/>
    </source>
</evidence>